<dbReference type="GO" id="GO:0042729">
    <property type="term" value="C:DASH complex"/>
    <property type="evidence" value="ECO:0007669"/>
    <property type="project" value="InterPro"/>
</dbReference>
<feature type="compositionally biased region" description="Low complexity" evidence="17">
    <location>
        <begin position="280"/>
        <end position="289"/>
    </location>
</feature>
<feature type="region of interest" description="Disordered" evidence="17">
    <location>
        <begin position="264"/>
        <end position="291"/>
    </location>
</feature>
<evidence type="ECO:0000256" key="3">
    <source>
        <dbReference type="ARBA" id="ARBA00004629"/>
    </source>
</evidence>
<reference evidence="18 19" key="1">
    <citation type="submission" date="2019-06" db="EMBL/GenBank/DDBJ databases">
        <title>Draft genome sequence of the filamentous fungus Phialemoniopsis curvata isolated from diesel fuel.</title>
        <authorList>
            <person name="Varaljay V.A."/>
            <person name="Lyon W.J."/>
            <person name="Crouch A.L."/>
            <person name="Drake C.E."/>
            <person name="Hollomon J.M."/>
            <person name="Nadeau L.J."/>
            <person name="Nunn H.S."/>
            <person name="Stevenson B.S."/>
            <person name="Bojanowski C.L."/>
            <person name="Crookes-Goodson W.J."/>
        </authorList>
    </citation>
    <scope>NUCLEOTIDE SEQUENCE [LARGE SCALE GENOMIC DNA]</scope>
    <source>
        <strain evidence="18 19">D216</strain>
    </source>
</reference>
<evidence type="ECO:0000256" key="5">
    <source>
        <dbReference type="ARBA" id="ARBA00014520"/>
    </source>
</evidence>
<dbReference type="AlphaFoldDB" id="A0A507B8P1"/>
<keyword evidence="16" id="KW-0137">Centromere</keyword>
<evidence type="ECO:0000256" key="8">
    <source>
        <dbReference type="ARBA" id="ARBA00022618"/>
    </source>
</evidence>
<feature type="region of interest" description="Disordered" evidence="17">
    <location>
        <begin position="407"/>
        <end position="430"/>
    </location>
</feature>
<dbReference type="GO" id="GO:0044732">
    <property type="term" value="C:mitotic spindle pole body"/>
    <property type="evidence" value="ECO:0007669"/>
    <property type="project" value="TreeGrafter"/>
</dbReference>
<sequence>MSRPGSTTQRPLSTTEELEKLEQSITLTLQEIDHNFSKAHRIVTTSILPLVEQYGEHSRAVWEASKFWKQFFEASANVSLSGYEELANDDDTTAAEETTVHDDTTAGYTPRAHHDDTTAGADQSANYQGEGDSVLTDGDGDLTGSTPRPPATKTIKPQFADLDSPYENLKRQLDQDNTTQTGELRDEDESELLAQHTARLPDMSMTPRSSLDQAARDLQESTARKHKDPLLHRILDKNYRLQATPHKPMSHGVSPIKWKVTEKPKDDKGKAKEKVPLWQESSPMSSPEMEAPKLRSEAFMSPIRSAYRQKVAAVPSGPRTPGISVQTPATGRKTKDIFGLEQGKGNRHKDEITWESDSEEESGDLYGGMSPPKTIQFALPASKLLQTPAREASKRIVDDILLTAGAEPEESSEYSPTMVKMNQDILDDTF</sequence>
<evidence type="ECO:0000313" key="18">
    <source>
        <dbReference type="EMBL" id="TPX14974.1"/>
    </source>
</evidence>
<keyword evidence="19" id="KW-1185">Reference proteome</keyword>
<feature type="compositionally biased region" description="Basic and acidic residues" evidence="17">
    <location>
        <begin position="264"/>
        <end position="275"/>
    </location>
</feature>
<keyword evidence="8" id="KW-0132">Cell division</keyword>
<dbReference type="InParanoid" id="A0A507B8P1"/>
<dbReference type="InterPro" id="IPR013964">
    <property type="entry name" value="DASH_Ask1"/>
</dbReference>
<dbReference type="GO" id="GO:0051301">
    <property type="term" value="P:cell division"/>
    <property type="evidence" value="ECO:0007669"/>
    <property type="project" value="UniProtKB-KW"/>
</dbReference>
<keyword evidence="14" id="KW-0539">Nucleus</keyword>
<dbReference type="GO" id="GO:0005874">
    <property type="term" value="C:microtubule"/>
    <property type="evidence" value="ECO:0007669"/>
    <property type="project" value="UniProtKB-KW"/>
</dbReference>
<evidence type="ECO:0000256" key="7">
    <source>
        <dbReference type="ARBA" id="ARBA00022490"/>
    </source>
</evidence>
<evidence type="ECO:0000256" key="16">
    <source>
        <dbReference type="ARBA" id="ARBA00023328"/>
    </source>
</evidence>
<feature type="region of interest" description="Disordered" evidence="17">
    <location>
        <begin position="171"/>
        <end position="190"/>
    </location>
</feature>
<dbReference type="Pfam" id="PF08655">
    <property type="entry name" value="DASH_Ask1"/>
    <property type="match status" value="1"/>
</dbReference>
<keyword evidence="12" id="KW-0995">Kinetochore</keyword>
<feature type="region of interest" description="Disordered" evidence="17">
    <location>
        <begin position="99"/>
        <end position="164"/>
    </location>
</feature>
<evidence type="ECO:0000256" key="6">
    <source>
        <dbReference type="ARBA" id="ARBA00022454"/>
    </source>
</evidence>
<proteinExistence type="inferred from homology"/>
<keyword evidence="7" id="KW-0963">Cytoplasm</keyword>
<evidence type="ECO:0000313" key="19">
    <source>
        <dbReference type="Proteomes" id="UP000319257"/>
    </source>
</evidence>
<evidence type="ECO:0000256" key="9">
    <source>
        <dbReference type="ARBA" id="ARBA00022701"/>
    </source>
</evidence>
<evidence type="ECO:0000256" key="14">
    <source>
        <dbReference type="ARBA" id="ARBA00023242"/>
    </source>
</evidence>
<keyword evidence="9" id="KW-0493">Microtubule</keyword>
<keyword evidence="15" id="KW-0131">Cell cycle</keyword>
<gene>
    <name evidence="18" type="ORF">E0L32_004804</name>
</gene>
<keyword evidence="13" id="KW-0206">Cytoskeleton</keyword>
<dbReference type="GO" id="GO:0072686">
    <property type="term" value="C:mitotic spindle"/>
    <property type="evidence" value="ECO:0007669"/>
    <property type="project" value="InterPro"/>
</dbReference>
<evidence type="ECO:0000256" key="4">
    <source>
        <dbReference type="ARBA" id="ARBA00010731"/>
    </source>
</evidence>
<comment type="caution">
    <text evidence="18">The sequence shown here is derived from an EMBL/GenBank/DDBJ whole genome shotgun (WGS) entry which is preliminary data.</text>
</comment>
<keyword evidence="11" id="KW-0159">Chromosome partition</keyword>
<dbReference type="OrthoDB" id="5573898at2759"/>
<accession>A0A507B8P1</accession>
<dbReference type="Proteomes" id="UP000319257">
    <property type="component" value="Unassembled WGS sequence"/>
</dbReference>
<evidence type="ECO:0000256" key="12">
    <source>
        <dbReference type="ARBA" id="ARBA00022838"/>
    </source>
</evidence>
<dbReference type="PANTHER" id="PTHR28200:SF1">
    <property type="entry name" value="DASH COMPLEX SUBUNIT ASK1"/>
    <property type="match status" value="1"/>
</dbReference>
<keyword evidence="10" id="KW-0498">Mitosis</keyword>
<dbReference type="GO" id="GO:0008608">
    <property type="term" value="P:attachment of spindle microtubules to kinetochore"/>
    <property type="evidence" value="ECO:0007669"/>
    <property type="project" value="InterPro"/>
</dbReference>
<name>A0A507B8P1_9PEZI</name>
<evidence type="ECO:0000256" key="17">
    <source>
        <dbReference type="SAM" id="MobiDB-lite"/>
    </source>
</evidence>
<feature type="region of interest" description="Disordered" evidence="17">
    <location>
        <begin position="197"/>
        <end position="225"/>
    </location>
</feature>
<dbReference type="PANTHER" id="PTHR28200">
    <property type="entry name" value="DASH COMPLEX SUBUNIT ASK1"/>
    <property type="match status" value="1"/>
</dbReference>
<dbReference type="STRING" id="1093900.A0A507B8P1"/>
<organism evidence="18 19">
    <name type="scientific">Thyridium curvatum</name>
    <dbReference type="NCBI Taxonomy" id="1093900"/>
    <lineage>
        <taxon>Eukaryota</taxon>
        <taxon>Fungi</taxon>
        <taxon>Dikarya</taxon>
        <taxon>Ascomycota</taxon>
        <taxon>Pezizomycotina</taxon>
        <taxon>Sordariomycetes</taxon>
        <taxon>Sordariomycetidae</taxon>
        <taxon>Thyridiales</taxon>
        <taxon>Thyridiaceae</taxon>
        <taxon>Thyridium</taxon>
    </lineage>
</organism>
<comment type="subcellular location">
    <subcellularLocation>
        <location evidence="3">Chromosome</location>
        <location evidence="3">Centromere</location>
        <location evidence="3">Kinetochore</location>
    </subcellularLocation>
    <subcellularLocation>
        <location evidence="2">Cytoplasm</location>
        <location evidence="2">Cytoskeleton</location>
        <location evidence="2">Spindle</location>
    </subcellularLocation>
    <subcellularLocation>
        <location evidence="1">Nucleus</location>
    </subcellularLocation>
</comment>
<evidence type="ECO:0000256" key="1">
    <source>
        <dbReference type="ARBA" id="ARBA00004123"/>
    </source>
</evidence>
<evidence type="ECO:0000256" key="2">
    <source>
        <dbReference type="ARBA" id="ARBA00004186"/>
    </source>
</evidence>
<comment type="similarity">
    <text evidence="4">Belongs to the DASH complex ASK1 family.</text>
</comment>
<evidence type="ECO:0000256" key="13">
    <source>
        <dbReference type="ARBA" id="ARBA00023212"/>
    </source>
</evidence>
<dbReference type="GeneID" id="41972251"/>
<feature type="compositionally biased region" description="Basic and acidic residues" evidence="17">
    <location>
        <begin position="214"/>
        <end position="225"/>
    </location>
</feature>
<keyword evidence="6" id="KW-0158">Chromosome</keyword>
<feature type="region of interest" description="Disordered" evidence="17">
    <location>
        <begin position="312"/>
        <end position="331"/>
    </location>
</feature>
<evidence type="ECO:0000256" key="11">
    <source>
        <dbReference type="ARBA" id="ARBA00022829"/>
    </source>
</evidence>
<evidence type="ECO:0000256" key="10">
    <source>
        <dbReference type="ARBA" id="ARBA00022776"/>
    </source>
</evidence>
<dbReference type="EMBL" id="SKBQ01000024">
    <property type="protein sequence ID" value="TPX14974.1"/>
    <property type="molecule type" value="Genomic_DNA"/>
</dbReference>
<dbReference type="RefSeq" id="XP_030996685.1">
    <property type="nucleotide sequence ID" value="XM_031139255.1"/>
</dbReference>
<evidence type="ECO:0000256" key="15">
    <source>
        <dbReference type="ARBA" id="ARBA00023306"/>
    </source>
</evidence>
<protein>
    <recommendedName>
        <fullName evidence="5">DASH complex subunit ASK1</fullName>
    </recommendedName>
</protein>